<dbReference type="OrthoDB" id="2942533at2759"/>
<dbReference type="Proteomes" id="UP001149090">
    <property type="component" value="Unassembled WGS sequence"/>
</dbReference>
<protein>
    <submittedName>
        <fullName evidence="4">Mixed lineage kinase domain-like protein</fullName>
    </submittedName>
</protein>
<dbReference type="PROSITE" id="PS50005">
    <property type="entry name" value="TPR"/>
    <property type="match status" value="2"/>
</dbReference>
<organism evidence="4 5">
    <name type="scientific">Anaeramoeba ignava</name>
    <name type="common">Anaerobic marine amoeba</name>
    <dbReference type="NCBI Taxonomy" id="1746090"/>
    <lineage>
        <taxon>Eukaryota</taxon>
        <taxon>Metamonada</taxon>
        <taxon>Anaeramoebidae</taxon>
        <taxon>Anaeramoeba</taxon>
    </lineage>
</organism>
<comment type="caution">
    <text evidence="4">The sequence shown here is derived from an EMBL/GenBank/DDBJ whole genome shotgun (WGS) entry which is preliminary data.</text>
</comment>
<dbReference type="GO" id="GO:0007166">
    <property type="term" value="P:cell surface receptor signaling pathway"/>
    <property type="evidence" value="ECO:0007669"/>
    <property type="project" value="InterPro"/>
</dbReference>
<dbReference type="SMART" id="SM00028">
    <property type="entry name" value="TPR"/>
    <property type="match status" value="3"/>
</dbReference>
<dbReference type="GO" id="GO:0005509">
    <property type="term" value="F:calcium ion binding"/>
    <property type="evidence" value="ECO:0007669"/>
    <property type="project" value="InterPro"/>
</dbReference>
<dbReference type="InterPro" id="IPR054000">
    <property type="entry name" value="MLKL_N"/>
</dbReference>
<dbReference type="PROSITE" id="PS50222">
    <property type="entry name" value="EF_HAND_2"/>
    <property type="match status" value="1"/>
</dbReference>
<dbReference type="EMBL" id="JAPDFW010000101">
    <property type="protein sequence ID" value="KAJ5069922.1"/>
    <property type="molecule type" value="Genomic_DNA"/>
</dbReference>
<evidence type="ECO:0000313" key="4">
    <source>
        <dbReference type="EMBL" id="KAJ5069922.1"/>
    </source>
</evidence>
<keyword evidence="4" id="KW-0418">Kinase</keyword>
<dbReference type="InterPro" id="IPR011992">
    <property type="entry name" value="EF-hand-dom_pair"/>
</dbReference>
<feature type="domain" description="EF-hand" evidence="3">
    <location>
        <begin position="223"/>
        <end position="258"/>
    </location>
</feature>
<name>A0A9Q0LBP4_ANAIG</name>
<dbReference type="InterPro" id="IPR018247">
    <property type="entry name" value="EF_Hand_1_Ca_BS"/>
</dbReference>
<dbReference type="InterPro" id="IPR036537">
    <property type="entry name" value="Adaptor_Cbl_N_dom_sf"/>
</dbReference>
<dbReference type="InterPro" id="IPR013083">
    <property type="entry name" value="Znf_RING/FYVE/PHD"/>
</dbReference>
<dbReference type="AlphaFoldDB" id="A0A9Q0LBP4"/>
<sequence>MATDIIGAIFSVGTWLKDKFGAYKGNQEEAKRLFQRIEALEQPLTKIKELETSKFKVSTLQNVLNTMKSIKDLVESFPKKSKFVKFFKSSKYMDQFKQFDNRLDSYIGDLNVELTLLTNSDVRDLANSFAQISNWQKESDMKTEIYLDKLSRQIEQLQVNQQPTNSTPQVFIYENSNLGFIKQKFGLESESGLIICRTFNLQPQEPTNFDRFMKGILEFSTGLLTNKITILYNSWDLDGNKVLDRDELIKAIHDLYFLITCLQFKKLVGPLEEHLIKLKEEDRKNFYTTIEELVAKNEINSQVDQLLDSLETDVNEVNFSEFQTYCKQPGNFVIQFLNLMSSLLNETLGDLIFKKNEKQVEEVTESPRTSQQRIETAKLKKLLEIKKGFENKLRPNQVLEDPVLVCGKNFERKDMMEILSKHPDNPRIPLTGDLIDREKMQPLSDLKSQIEEWKKKRIKQCIKNAEEIKNSNPNLCYELLEFAHMLDKNELDTIDLQITLLQNQLRIPEEIAKKQFQKAEIFFEKKDYTKVESLLSSAMENTTNNDLMEKILFLLKEIYILFNKKAEEIQTHISLARIYLQQNPQKAKEILVQLDSRYAESSLTQEVYSLLISADESLRNHKETAIWYYKGGSLYFTKRNHTKAIKYLAKAFEIDNTYVEALEKLAVVYNSLKEKDNESLTYCKIGQVYFRKYDNNKAIEAYKNALLCDKSNNLAFTSLFNLIQDKNSVSDLIDLVSEYKIQSEDTKDFLIKISQKLRTQSNDQQLELYKNQISAKDQEILSLTSRNADLKKKVEKNEQLIHSLKEIPMIKKLMNN</sequence>
<evidence type="ECO:0000256" key="2">
    <source>
        <dbReference type="PROSITE-ProRule" id="PRU00339"/>
    </source>
</evidence>
<feature type="repeat" description="TPR" evidence="2">
    <location>
        <begin position="625"/>
        <end position="658"/>
    </location>
</feature>
<dbReference type="SUPFAM" id="SSF47473">
    <property type="entry name" value="EF-hand"/>
    <property type="match status" value="1"/>
</dbReference>
<keyword evidence="2" id="KW-0802">TPR repeat</keyword>
<accession>A0A9Q0LBP4</accession>
<evidence type="ECO:0000256" key="1">
    <source>
        <dbReference type="ARBA" id="ARBA00022837"/>
    </source>
</evidence>
<dbReference type="Pfam" id="PF22215">
    <property type="entry name" value="MLKL_N"/>
    <property type="match status" value="1"/>
</dbReference>
<keyword evidence="1" id="KW-0106">Calcium</keyword>
<dbReference type="Gene3D" id="1.25.40.10">
    <property type="entry name" value="Tetratricopeptide repeat domain"/>
    <property type="match status" value="1"/>
</dbReference>
<keyword evidence="5" id="KW-1185">Reference proteome</keyword>
<keyword evidence="4" id="KW-0808">Transferase</keyword>
<dbReference type="PROSITE" id="PS00018">
    <property type="entry name" value="EF_HAND_1"/>
    <property type="match status" value="1"/>
</dbReference>
<evidence type="ECO:0000313" key="5">
    <source>
        <dbReference type="Proteomes" id="UP001149090"/>
    </source>
</evidence>
<dbReference type="GO" id="GO:0016301">
    <property type="term" value="F:kinase activity"/>
    <property type="evidence" value="ECO:0007669"/>
    <property type="project" value="UniProtKB-KW"/>
</dbReference>
<gene>
    <name evidence="4" type="ORF">M0811_11434</name>
</gene>
<dbReference type="InterPro" id="IPR019734">
    <property type="entry name" value="TPR_rpt"/>
</dbReference>
<evidence type="ECO:0000259" key="3">
    <source>
        <dbReference type="PROSITE" id="PS50222"/>
    </source>
</evidence>
<dbReference type="InterPro" id="IPR002048">
    <property type="entry name" value="EF_hand_dom"/>
</dbReference>
<dbReference type="Gene3D" id="1.10.238.10">
    <property type="entry name" value="EF-hand"/>
    <property type="match status" value="1"/>
</dbReference>
<feature type="repeat" description="TPR" evidence="2">
    <location>
        <begin position="679"/>
        <end position="712"/>
    </location>
</feature>
<dbReference type="Gene3D" id="1.20.930.20">
    <property type="entry name" value="Adaptor protein Cbl, N-terminal domain"/>
    <property type="match status" value="1"/>
</dbReference>
<proteinExistence type="predicted"/>
<dbReference type="SUPFAM" id="SSF48452">
    <property type="entry name" value="TPR-like"/>
    <property type="match status" value="1"/>
</dbReference>
<dbReference type="Gene3D" id="3.30.40.10">
    <property type="entry name" value="Zinc/RING finger domain, C3HC4 (zinc finger)"/>
    <property type="match status" value="1"/>
</dbReference>
<reference evidence="4" key="1">
    <citation type="submission" date="2022-10" db="EMBL/GenBank/DDBJ databases">
        <title>Novel sulphate-reducing endosymbionts in the free-living metamonad Anaeramoeba.</title>
        <authorList>
            <person name="Jerlstrom-Hultqvist J."/>
            <person name="Cepicka I."/>
            <person name="Gallot-Lavallee L."/>
            <person name="Salas-Leiva D."/>
            <person name="Curtis B.A."/>
            <person name="Zahonova K."/>
            <person name="Pipaliya S."/>
            <person name="Dacks J."/>
            <person name="Roger A.J."/>
        </authorList>
    </citation>
    <scope>NUCLEOTIDE SEQUENCE</scope>
    <source>
        <strain evidence="4">BMAN</strain>
    </source>
</reference>
<dbReference type="InterPro" id="IPR011990">
    <property type="entry name" value="TPR-like_helical_dom_sf"/>
</dbReference>